<evidence type="ECO:0000256" key="5">
    <source>
        <dbReference type="PIRNR" id="PIRNR000806"/>
    </source>
</evidence>
<dbReference type="GO" id="GO:0003983">
    <property type="term" value="F:UTP:glucose-1-phosphate uridylyltransferase activity"/>
    <property type="evidence" value="ECO:0007669"/>
    <property type="project" value="UniProtKB-EC"/>
</dbReference>
<accession>F2UEH6</accession>
<dbReference type="KEGG" id="sre:PTSG_07251"/>
<name>F2UEH6_SALR5</name>
<dbReference type="FunFam" id="3.90.550.10:FF:000002">
    <property type="entry name" value="UTP--glucose-1-phosphate uridylyltransferase"/>
    <property type="match status" value="1"/>
</dbReference>
<dbReference type="InterPro" id="IPR002618">
    <property type="entry name" value="UDPGP_fam"/>
</dbReference>
<dbReference type="CDD" id="cd00897">
    <property type="entry name" value="UGPase_euk"/>
    <property type="match status" value="1"/>
</dbReference>
<feature type="binding site" evidence="7">
    <location>
        <position position="181"/>
    </location>
    <ligand>
        <name>UTP</name>
        <dbReference type="ChEBI" id="CHEBI:46398"/>
    </ligand>
</feature>
<comment type="catalytic activity">
    <reaction evidence="5">
        <text>alpha-D-glucose 1-phosphate + UTP + H(+) = UDP-alpha-D-glucose + diphosphate</text>
        <dbReference type="Rhea" id="RHEA:19889"/>
        <dbReference type="ChEBI" id="CHEBI:15378"/>
        <dbReference type="ChEBI" id="CHEBI:33019"/>
        <dbReference type="ChEBI" id="CHEBI:46398"/>
        <dbReference type="ChEBI" id="CHEBI:58601"/>
        <dbReference type="ChEBI" id="CHEBI:58885"/>
        <dbReference type="EC" id="2.7.7.9"/>
    </reaction>
</comment>
<feature type="binding site" evidence="7">
    <location>
        <position position="381"/>
    </location>
    <ligand>
        <name>UTP</name>
        <dbReference type="ChEBI" id="CHEBI:46398"/>
    </ligand>
</feature>
<evidence type="ECO:0000256" key="3">
    <source>
        <dbReference type="ARBA" id="ARBA00022679"/>
    </source>
</evidence>
<dbReference type="PIRSF" id="PIRSF000806">
    <property type="entry name" value="UDPGP"/>
    <property type="match status" value="1"/>
</dbReference>
<dbReference type="SUPFAM" id="SSF53448">
    <property type="entry name" value="Nucleotide-diphospho-sugar transferases"/>
    <property type="match status" value="1"/>
</dbReference>
<dbReference type="EMBL" id="GL832970">
    <property type="protein sequence ID" value="EGD75026.1"/>
    <property type="molecule type" value="Genomic_DNA"/>
</dbReference>
<organism evidence="9">
    <name type="scientific">Salpingoeca rosetta (strain ATCC 50818 / BSB-021)</name>
    <dbReference type="NCBI Taxonomy" id="946362"/>
    <lineage>
        <taxon>Eukaryota</taxon>
        <taxon>Choanoflagellata</taxon>
        <taxon>Craspedida</taxon>
        <taxon>Salpingoecidae</taxon>
        <taxon>Salpingoeca</taxon>
    </lineage>
</organism>
<dbReference type="Gene3D" id="3.90.550.10">
    <property type="entry name" value="Spore Coat Polysaccharide Biosynthesis Protein SpsA, Chain A"/>
    <property type="match status" value="1"/>
</dbReference>
<feature type="binding site" evidence="6">
    <location>
        <position position="210"/>
    </location>
    <ligand>
        <name>substrate</name>
    </ligand>
</feature>
<feature type="binding site" evidence="7">
    <location>
        <position position="240"/>
    </location>
    <ligand>
        <name>UTP</name>
        <dbReference type="ChEBI" id="CHEBI:46398"/>
    </ligand>
</feature>
<feature type="binding site" evidence="7">
    <location>
        <position position="209"/>
    </location>
    <ligand>
        <name>UTP</name>
        <dbReference type="ChEBI" id="CHEBI:46398"/>
    </ligand>
</feature>
<dbReference type="OMA" id="KEYCFLS"/>
<keyword evidence="3 5" id="KW-0808">Transferase</keyword>
<sequence>MSEETKMHRTPSMDSLVDFKQDTPESLVQSMEAELAKIKGATKELIVNNDQFKALFEQYLEERGSKIEWSKIKPPAEGAIIDYSSIDDTPACAESLSKLAVLKLNGGLGTTMGCVGPKSAIPVRNEATFLDLCVKQIEHLNSAHSVSVPLVLMNSFNTNSDTRKILRKYGKTKCDILTFNQSQYPRILKETLQPLPADTSNRSEWYPPGHGDLYRSLVSSGMLKKLLDMGKEWLFVSNIDNLGAVVDTTILNYLVSENPECEFVMEVTDKTRADVKGGTLIDYEGTTRLLEVAQVPKSHLEEFKSVHKFRVFNTNNLWINLRAVDRLMRRGNMHMEIIENKKVLDDGRGVIQLEQAVGAAIKNFNNAIGINVPRSRFLPVKKTSDLLLVMSNLYRLHHGRLSMSPDRTFKNVPLVKLGDEHFKKVKEFLKRFEDIPDVLELDHLTVSGDVHFGKNVSLRGTVIIIANEGDRIDIPSGAILENKIVSGNLRILDH</sequence>
<dbReference type="AlphaFoldDB" id="F2UEH6"/>
<evidence type="ECO:0000256" key="1">
    <source>
        <dbReference type="ARBA" id="ARBA00010401"/>
    </source>
</evidence>
<dbReference type="FunCoup" id="F2UEH6">
    <property type="interactions" value="1472"/>
</dbReference>
<protein>
    <recommendedName>
        <fullName evidence="2 5">UTP--glucose-1-phosphate uridylyltransferase</fullName>
        <ecNumber evidence="2 5">2.7.7.9</ecNumber>
    </recommendedName>
</protein>
<keyword evidence="9" id="KW-1185">Reference proteome</keyword>
<dbReference type="InterPro" id="IPR029044">
    <property type="entry name" value="Nucleotide-diphossugar_trans"/>
</dbReference>
<dbReference type="InterPro" id="IPR016267">
    <property type="entry name" value="UDPGP_trans"/>
</dbReference>
<dbReference type="InParanoid" id="F2UEH6"/>
<dbReference type="FunFam" id="2.160.10.10:FF:000001">
    <property type="entry name" value="UTP--glucose-1-phosphate uridylyltransferase"/>
    <property type="match status" value="1"/>
</dbReference>
<evidence type="ECO:0000313" key="9">
    <source>
        <dbReference type="Proteomes" id="UP000007799"/>
    </source>
</evidence>
<dbReference type="GO" id="GO:0006011">
    <property type="term" value="P:UDP-alpha-D-glucose metabolic process"/>
    <property type="evidence" value="ECO:0007669"/>
    <property type="project" value="UniProtKB-UniRule"/>
</dbReference>
<dbReference type="PANTHER" id="PTHR43511">
    <property type="match status" value="1"/>
</dbReference>
<feature type="binding site" evidence="7">
    <location>
        <position position="118"/>
    </location>
    <ligand>
        <name>UTP</name>
        <dbReference type="ChEBI" id="CHEBI:46398"/>
    </ligand>
</feature>
<reference evidence="8" key="1">
    <citation type="submission" date="2009-08" db="EMBL/GenBank/DDBJ databases">
        <title>Annotation of Salpingoeca rosetta.</title>
        <authorList>
            <consortium name="The Broad Institute Genome Sequencing Platform"/>
            <person name="Russ C."/>
            <person name="Cuomo C."/>
            <person name="Burger G."/>
            <person name="Gray M.W."/>
            <person name="Holland P.W.H."/>
            <person name="King N."/>
            <person name="Lang F.B.F."/>
            <person name="Roger A.J."/>
            <person name="Ruiz-Trillo I."/>
            <person name="Young S.K."/>
            <person name="Zeng Q."/>
            <person name="Gargeya S."/>
            <person name="Alvarado L."/>
            <person name="Berlin A."/>
            <person name="Chapman S.B."/>
            <person name="Chen Z."/>
            <person name="Freedman E."/>
            <person name="Gellesch M."/>
            <person name="Goldberg J."/>
            <person name="Griggs A."/>
            <person name="Gujja S."/>
            <person name="Heilman E."/>
            <person name="Heiman D."/>
            <person name="Howarth C."/>
            <person name="Mehta T."/>
            <person name="Neiman D."/>
            <person name="Pearson M."/>
            <person name="Roberts A."/>
            <person name="Saif S."/>
            <person name="Shea T."/>
            <person name="Shenoy N."/>
            <person name="Sisk P."/>
            <person name="Stolte C."/>
            <person name="Sykes S."/>
            <person name="White J."/>
            <person name="Yandava C."/>
            <person name="Haas B."/>
            <person name="Nusbaum C."/>
            <person name="Birren B."/>
        </authorList>
    </citation>
    <scope>NUCLEOTIDE SEQUENCE [LARGE SCALE GENOMIC DNA]</scope>
    <source>
        <strain evidence="8">ATCC 50818</strain>
    </source>
</reference>
<dbReference type="Gene3D" id="2.160.10.10">
    <property type="entry name" value="Hexapeptide repeat proteins"/>
    <property type="match status" value="1"/>
</dbReference>
<dbReference type="eggNOG" id="KOG2638">
    <property type="taxonomic scope" value="Eukaryota"/>
</dbReference>
<dbReference type="EC" id="2.7.7.9" evidence="2 5"/>
<evidence type="ECO:0000256" key="4">
    <source>
        <dbReference type="ARBA" id="ARBA00022695"/>
    </source>
</evidence>
<keyword evidence="4 5" id="KW-0548">Nucleotidyltransferase</keyword>
<evidence type="ECO:0000256" key="6">
    <source>
        <dbReference type="PIRSR" id="PIRSR000806-1"/>
    </source>
</evidence>
<evidence type="ECO:0000256" key="2">
    <source>
        <dbReference type="ARBA" id="ARBA00012415"/>
    </source>
</evidence>
<dbReference type="STRING" id="946362.F2UEH6"/>
<proteinExistence type="inferred from homology"/>
<gene>
    <name evidence="8" type="ORF">PTSG_07251</name>
</gene>
<evidence type="ECO:0000313" key="8">
    <source>
        <dbReference type="EMBL" id="EGD75026.1"/>
    </source>
</evidence>
<dbReference type="OrthoDB" id="932129at2759"/>
<evidence type="ECO:0000256" key="7">
    <source>
        <dbReference type="PIRSR" id="PIRSR000806-2"/>
    </source>
</evidence>
<dbReference type="Pfam" id="PF01704">
    <property type="entry name" value="UDPGP"/>
    <property type="match status" value="1"/>
</dbReference>
<dbReference type="RefSeq" id="XP_004992670.1">
    <property type="nucleotide sequence ID" value="XM_004992613.1"/>
</dbReference>
<comment type="similarity">
    <text evidence="1 5">Belongs to the UDPGP type 1 family.</text>
</comment>
<dbReference type="GeneID" id="16073241"/>
<dbReference type="Proteomes" id="UP000007799">
    <property type="component" value="Unassembled WGS sequence"/>
</dbReference>